<proteinExistence type="predicted"/>
<name>A0ABP1N287_XYLVO</name>
<accession>A0ABP1N287</accession>
<feature type="chain" id="PRO_5047397648" evidence="1">
    <location>
        <begin position="17"/>
        <end position="287"/>
    </location>
</feature>
<keyword evidence="1" id="KW-0732">Signal</keyword>
<evidence type="ECO:0000313" key="3">
    <source>
        <dbReference type="Proteomes" id="UP001642520"/>
    </source>
</evidence>
<organism evidence="2 3">
    <name type="scientific">Xylocopa violacea</name>
    <name type="common">Violet carpenter bee</name>
    <name type="synonym">Apis violacea</name>
    <dbReference type="NCBI Taxonomy" id="135666"/>
    <lineage>
        <taxon>Eukaryota</taxon>
        <taxon>Metazoa</taxon>
        <taxon>Ecdysozoa</taxon>
        <taxon>Arthropoda</taxon>
        <taxon>Hexapoda</taxon>
        <taxon>Insecta</taxon>
        <taxon>Pterygota</taxon>
        <taxon>Neoptera</taxon>
        <taxon>Endopterygota</taxon>
        <taxon>Hymenoptera</taxon>
        <taxon>Apocrita</taxon>
        <taxon>Aculeata</taxon>
        <taxon>Apoidea</taxon>
        <taxon>Anthophila</taxon>
        <taxon>Apidae</taxon>
        <taxon>Xylocopa</taxon>
        <taxon>Xylocopa</taxon>
    </lineage>
</organism>
<comment type="caution">
    <text evidence="2">The sequence shown here is derived from an EMBL/GenBank/DDBJ whole genome shotgun (WGS) entry which is preliminary data.</text>
</comment>
<evidence type="ECO:0000256" key="1">
    <source>
        <dbReference type="SAM" id="SignalP"/>
    </source>
</evidence>
<feature type="signal peptide" evidence="1">
    <location>
        <begin position="1"/>
        <end position="16"/>
    </location>
</feature>
<gene>
    <name evidence="2" type="ORF">XYLVIOL_LOCUS567</name>
</gene>
<sequence length="287" mass="33197">MLFLGLLLIIIKRWKEKPVKYDITCLQCLKCQEPDRVRENIELHLTETQVEEALVEDRQTALIQHFNLSTTALEALAQYGRSLRVSQLAAYRVLSISHLLVLPQPYSISSKPDSMHSTLHLKQLEVQKENMLVTLQDLLEHCSKHVKLPKYFSELLNNHSIKKKDFYTAAKNFKNFLSNFTLPVSQIEKLHKQYDAILKDYQQSRCMIDLELPKMINIRLTALREGFEKIKTFFNDAGDGNEIVMLFKSISEELCLSDSKSTTVSRIENSPKAELCQKCKVNHIDDK</sequence>
<dbReference type="EMBL" id="CAXAJV020001281">
    <property type="protein sequence ID" value="CAL7933648.1"/>
    <property type="molecule type" value="Genomic_DNA"/>
</dbReference>
<evidence type="ECO:0000313" key="2">
    <source>
        <dbReference type="EMBL" id="CAL7933648.1"/>
    </source>
</evidence>
<keyword evidence="3" id="KW-1185">Reference proteome</keyword>
<protein>
    <submittedName>
        <fullName evidence="2">Uncharacterized protein</fullName>
    </submittedName>
</protein>
<reference evidence="2 3" key="1">
    <citation type="submission" date="2024-08" db="EMBL/GenBank/DDBJ databases">
        <authorList>
            <person name="Will J Nash"/>
            <person name="Angela Man"/>
            <person name="Seanna McTaggart"/>
            <person name="Kendall Baker"/>
            <person name="Tom Barker"/>
            <person name="Leah Catchpole"/>
            <person name="Alex Durrant"/>
            <person name="Karim Gharbi"/>
            <person name="Naomi Irish"/>
            <person name="Gemy Kaithakottil"/>
            <person name="Debby Ku"/>
            <person name="Aaliyah Providence"/>
            <person name="Felix Shaw"/>
            <person name="David Swarbreck"/>
            <person name="Chris Watkins"/>
            <person name="Ann M. McCartney"/>
            <person name="Giulio Formenti"/>
            <person name="Alice Mouton"/>
            <person name="Noel Vella"/>
            <person name="Bjorn M von Reumont"/>
            <person name="Adriana Vella"/>
            <person name="Wilfried Haerty"/>
        </authorList>
    </citation>
    <scope>NUCLEOTIDE SEQUENCE [LARGE SCALE GENOMIC DNA]</scope>
</reference>
<dbReference type="Proteomes" id="UP001642520">
    <property type="component" value="Unassembled WGS sequence"/>
</dbReference>